<dbReference type="InterPro" id="IPR025633">
    <property type="entry name" value="DUF4291"/>
</dbReference>
<keyword evidence="2" id="KW-1185">Reference proteome</keyword>
<protein>
    <submittedName>
        <fullName evidence="1">Uncharacterized protein</fullName>
    </submittedName>
</protein>
<dbReference type="Pfam" id="PF14124">
    <property type="entry name" value="DUF4291"/>
    <property type="match status" value="1"/>
</dbReference>
<dbReference type="KEGG" id="ccot:CCAX7_29570"/>
<accession>A0A402CT10</accession>
<organism evidence="1 2">
    <name type="scientific">Capsulimonas corticalis</name>
    <dbReference type="NCBI Taxonomy" id="2219043"/>
    <lineage>
        <taxon>Bacteria</taxon>
        <taxon>Bacillati</taxon>
        <taxon>Armatimonadota</taxon>
        <taxon>Armatimonadia</taxon>
        <taxon>Capsulimonadales</taxon>
        <taxon>Capsulimonadaceae</taxon>
        <taxon>Capsulimonas</taxon>
    </lineage>
</organism>
<dbReference type="PANTHER" id="PTHR38567:SF1">
    <property type="entry name" value="DUF4291 DOMAIN-CONTAINING PROTEIN"/>
    <property type="match status" value="1"/>
</dbReference>
<dbReference type="OrthoDB" id="65842at2"/>
<dbReference type="AlphaFoldDB" id="A0A402CT10"/>
<dbReference type="RefSeq" id="WP_119320515.1">
    <property type="nucleotide sequence ID" value="NZ_AP025739.1"/>
</dbReference>
<dbReference type="EMBL" id="AP025739">
    <property type="protein sequence ID" value="BDI30906.1"/>
    <property type="molecule type" value="Genomic_DNA"/>
</dbReference>
<dbReference type="Proteomes" id="UP000287394">
    <property type="component" value="Chromosome"/>
</dbReference>
<evidence type="ECO:0000313" key="2">
    <source>
        <dbReference type="Proteomes" id="UP000287394"/>
    </source>
</evidence>
<reference evidence="1 2" key="1">
    <citation type="journal article" date="2019" name="Int. J. Syst. Evol. Microbiol.">
        <title>Capsulimonas corticalis gen. nov., sp. nov., an aerobic capsulated bacterium, of a novel bacterial order, Capsulimonadales ord. nov., of the class Armatimonadia of the phylum Armatimonadetes.</title>
        <authorList>
            <person name="Li J."/>
            <person name="Kudo C."/>
            <person name="Tonouchi A."/>
        </authorList>
    </citation>
    <scope>NUCLEOTIDE SEQUENCE [LARGE SCALE GENOMIC DNA]</scope>
    <source>
        <strain evidence="1 2">AX-7</strain>
    </source>
</reference>
<name>A0A402CT10_9BACT</name>
<sequence length="199" mass="23128">MPPTYEIRADYDRDTIVVYQAYSKAIATAALASGTFAPPFSFGRMTWIKPSFLWMMERSNWGQKSGQEYVLAIRIKRSGWEEALSQAVLTHPERGVYRDADDWRRQFESAVVHVQWDPERTLRGESLDYKSIQVGISRHVIERYVQEWIVEITDCTPVVRKIHRLLQDGHSSKAKPLLPKERSYPVSETISQRLGMKLR</sequence>
<evidence type="ECO:0000313" key="1">
    <source>
        <dbReference type="EMBL" id="BDI30906.1"/>
    </source>
</evidence>
<dbReference type="PANTHER" id="PTHR38567">
    <property type="entry name" value="DUF4291 DOMAIN-CONTAINING PROTEIN"/>
    <property type="match status" value="1"/>
</dbReference>
<gene>
    <name evidence="1" type="ORF">CCAX7_29570</name>
</gene>
<proteinExistence type="predicted"/>